<evidence type="ECO:0000313" key="1">
    <source>
        <dbReference type="EMBL" id="EIM30170.1"/>
    </source>
</evidence>
<dbReference type="EMBL" id="JH660639">
    <property type="protein sequence ID" value="EIM30170.1"/>
    <property type="molecule type" value="Genomic_DNA"/>
</dbReference>
<sequence>MTAPAPRGPTVINKHIAKRAPSRHDITRTCKVNSQTKLRRRFQCRNTIGSGTWRAGRRGIEMQLKSSIVVLALGLLAGTGAKAEIIASSKTDIDNAHTAYFMLSDQLSAKTSERCPDIRGARNLVINVVSRFSGRSTAQYSGCYYFVSQDTVKLIFWDHDPRDRKSVEKSLSSFQKATQFKGWGFED</sequence>
<gene>
    <name evidence="1" type="ORF">MicloDRAFT_00009750</name>
</gene>
<name>I4Z1S8_9HYPH</name>
<keyword evidence="2" id="KW-1185">Reference proteome</keyword>
<organism evidence="1 2">
    <name type="scientific">Microvirga lotononidis</name>
    <dbReference type="NCBI Taxonomy" id="864069"/>
    <lineage>
        <taxon>Bacteria</taxon>
        <taxon>Pseudomonadati</taxon>
        <taxon>Pseudomonadota</taxon>
        <taxon>Alphaproteobacteria</taxon>
        <taxon>Hyphomicrobiales</taxon>
        <taxon>Methylobacteriaceae</taxon>
        <taxon>Microvirga</taxon>
    </lineage>
</organism>
<proteinExistence type="predicted"/>
<protein>
    <submittedName>
        <fullName evidence="1">Uncharacterized protein</fullName>
    </submittedName>
</protein>
<dbReference type="AlphaFoldDB" id="I4Z1S8"/>
<reference evidence="1 2" key="1">
    <citation type="submission" date="2012-02" db="EMBL/GenBank/DDBJ databases">
        <title>Improved High-Quality Draft sequence of Microvirga sp. WSM3557.</title>
        <authorList>
            <consortium name="US DOE Joint Genome Institute"/>
            <person name="Lucas S."/>
            <person name="Han J."/>
            <person name="Lapidus A."/>
            <person name="Cheng J.-F."/>
            <person name="Goodwin L."/>
            <person name="Pitluck S."/>
            <person name="Peters L."/>
            <person name="Zhang X."/>
            <person name="Detter J.C."/>
            <person name="Han C."/>
            <person name="Tapia R."/>
            <person name="Land M."/>
            <person name="Hauser L."/>
            <person name="Kyrpides N."/>
            <person name="Ivanova N."/>
            <person name="Pagani I."/>
            <person name="Brau L."/>
            <person name="Yates R."/>
            <person name="O'Hara G."/>
            <person name="Rui T."/>
            <person name="Howieson J."/>
            <person name="Reeve W."/>
            <person name="Woyke T."/>
        </authorList>
    </citation>
    <scope>NUCLEOTIDE SEQUENCE [LARGE SCALE GENOMIC DNA]</scope>
    <source>
        <strain evidence="1 2">WSM3557</strain>
    </source>
</reference>
<dbReference type="Proteomes" id="UP000003947">
    <property type="component" value="Unassembled WGS sequence"/>
</dbReference>
<accession>I4Z1S8</accession>
<evidence type="ECO:0000313" key="2">
    <source>
        <dbReference type="Proteomes" id="UP000003947"/>
    </source>
</evidence>
<dbReference type="HOGENOM" id="CLU_1446141_0_0_5"/>
<dbReference type="PATRIC" id="fig|864069.3.peg.1088"/>